<dbReference type="PANTHER" id="PTHR30417">
    <property type="entry name" value="N-ACETYLMURAMOYL-L-ALANINE AMIDASE AMID"/>
    <property type="match status" value="1"/>
</dbReference>
<name>A0AAP6G9C7_AERME</name>
<dbReference type="PANTHER" id="PTHR30417:SF1">
    <property type="entry name" value="N-ACETYLMURAMOYL-L-ALANINE AMIDASE AMID"/>
    <property type="match status" value="1"/>
</dbReference>
<dbReference type="SMART" id="SM00644">
    <property type="entry name" value="Ami_2"/>
    <property type="match status" value="1"/>
</dbReference>
<dbReference type="InterPro" id="IPR036365">
    <property type="entry name" value="PGBD-like_sf"/>
</dbReference>
<dbReference type="GO" id="GO:0009254">
    <property type="term" value="P:peptidoglycan turnover"/>
    <property type="evidence" value="ECO:0007669"/>
    <property type="project" value="TreeGrafter"/>
</dbReference>
<dbReference type="InterPro" id="IPR051206">
    <property type="entry name" value="NAMLAA_amidase_2"/>
</dbReference>
<dbReference type="GO" id="GO:0019867">
    <property type="term" value="C:outer membrane"/>
    <property type="evidence" value="ECO:0007669"/>
    <property type="project" value="TreeGrafter"/>
</dbReference>
<comment type="similarity">
    <text evidence="2">Belongs to the N-acetylmuramoyl-L-alanine amidase 2 family.</text>
</comment>
<dbReference type="GO" id="GO:0008745">
    <property type="term" value="F:N-acetylmuramoyl-L-alanine amidase activity"/>
    <property type="evidence" value="ECO:0007669"/>
    <property type="project" value="UniProtKB-EC"/>
</dbReference>
<dbReference type="SUPFAM" id="SSF55846">
    <property type="entry name" value="N-acetylmuramoyl-L-alanine amidase-like"/>
    <property type="match status" value="1"/>
</dbReference>
<comment type="catalytic activity">
    <reaction evidence="1">
        <text>Hydrolyzes the link between N-acetylmuramoyl residues and L-amino acid residues in certain cell-wall glycopeptides.</text>
        <dbReference type="EC" id="3.5.1.28"/>
    </reaction>
</comment>
<protein>
    <recommendedName>
        <fullName evidence="3">N-acetylmuramoyl-L-alanine amidase</fullName>
        <ecNumber evidence="3">3.5.1.28</ecNumber>
    </recommendedName>
</protein>
<evidence type="ECO:0000256" key="1">
    <source>
        <dbReference type="ARBA" id="ARBA00001561"/>
    </source>
</evidence>
<dbReference type="Proteomes" id="UP001285835">
    <property type="component" value="Unassembled WGS sequence"/>
</dbReference>
<evidence type="ECO:0000256" key="4">
    <source>
        <dbReference type="ARBA" id="ARBA00022801"/>
    </source>
</evidence>
<dbReference type="SUPFAM" id="SSF47090">
    <property type="entry name" value="PGBD-like"/>
    <property type="match status" value="1"/>
</dbReference>
<proteinExistence type="inferred from homology"/>
<dbReference type="RefSeq" id="WP_319916430.1">
    <property type="nucleotide sequence ID" value="NZ_JAWZXF010000005.1"/>
</dbReference>
<keyword evidence="5" id="KW-0961">Cell wall biogenesis/degradation</keyword>
<dbReference type="Gene3D" id="3.40.80.10">
    <property type="entry name" value="Peptidoglycan recognition protein-like"/>
    <property type="match status" value="1"/>
</dbReference>
<dbReference type="EC" id="3.5.1.28" evidence="3"/>
<gene>
    <name evidence="7" type="ORF">SJS82_04395</name>
</gene>
<dbReference type="InterPro" id="IPR002502">
    <property type="entry name" value="Amidase_domain"/>
</dbReference>
<dbReference type="Pfam" id="PF01510">
    <property type="entry name" value="Amidase_2"/>
    <property type="match status" value="1"/>
</dbReference>
<dbReference type="GO" id="GO:0071555">
    <property type="term" value="P:cell wall organization"/>
    <property type="evidence" value="ECO:0007669"/>
    <property type="project" value="UniProtKB-KW"/>
</dbReference>
<evidence type="ECO:0000256" key="5">
    <source>
        <dbReference type="ARBA" id="ARBA00023316"/>
    </source>
</evidence>
<dbReference type="InterPro" id="IPR002477">
    <property type="entry name" value="Peptidoglycan-bd-like"/>
</dbReference>
<comment type="caution">
    <text evidence="7">The sequence shown here is derived from an EMBL/GenBank/DDBJ whole genome shotgun (WGS) entry which is preliminary data.</text>
</comment>
<evidence type="ECO:0000259" key="6">
    <source>
        <dbReference type="SMART" id="SM00644"/>
    </source>
</evidence>
<reference evidence="7" key="1">
    <citation type="submission" date="2023-11" db="EMBL/GenBank/DDBJ databases">
        <title>WGS of Aeromonas in Northern Israel.</title>
        <authorList>
            <person name="Hershko Y."/>
        </authorList>
    </citation>
    <scope>NUCLEOTIDE SEQUENCE</scope>
    <source>
        <strain evidence="7">02297</strain>
    </source>
</reference>
<sequence>MGQRTCPPSFRLGGRPRWPSLVVCAPWPGRCRTILLSLCLLGLGGCQPAPYQLNTHHVSANQNERIAFLILHYTDEDDASSLRLLTEPEHKVSAHYLIPRDTDERPLPVYQLVPDSQRAWHAGRSRWHQYAGLNASSLGIEIVNLGYPAEDEALPAHQRRWQPYTRDQIAALGALARDLVDRYHIPPTQVLAHSDIAPERKQDPGPHFPWRELALHHGVGAWPDEARVAELRQAQLIPWDALQWQQRLARYGYGLPQHGTWDEQSRAAMRAFQLHFRPALITGEPDAECQAILTALLEQYFPEPG</sequence>
<organism evidence="7 8">
    <name type="scientific">Aeromonas media</name>
    <dbReference type="NCBI Taxonomy" id="651"/>
    <lineage>
        <taxon>Bacteria</taxon>
        <taxon>Pseudomonadati</taxon>
        <taxon>Pseudomonadota</taxon>
        <taxon>Gammaproteobacteria</taxon>
        <taxon>Aeromonadales</taxon>
        <taxon>Aeromonadaceae</taxon>
        <taxon>Aeromonas</taxon>
    </lineage>
</organism>
<dbReference type="InterPro" id="IPR036366">
    <property type="entry name" value="PGBDSf"/>
</dbReference>
<dbReference type="EMBL" id="JAWZXF010000005">
    <property type="protein sequence ID" value="MDX7921170.1"/>
    <property type="molecule type" value="Genomic_DNA"/>
</dbReference>
<evidence type="ECO:0000256" key="2">
    <source>
        <dbReference type="ARBA" id="ARBA00007553"/>
    </source>
</evidence>
<dbReference type="AlphaFoldDB" id="A0AAP6G9C7"/>
<keyword evidence="4 7" id="KW-0378">Hydrolase</keyword>
<evidence type="ECO:0000313" key="8">
    <source>
        <dbReference type="Proteomes" id="UP001285835"/>
    </source>
</evidence>
<evidence type="ECO:0000256" key="3">
    <source>
        <dbReference type="ARBA" id="ARBA00011901"/>
    </source>
</evidence>
<dbReference type="Gene3D" id="1.10.101.10">
    <property type="entry name" value="PGBD-like superfamily/PGBD"/>
    <property type="match status" value="1"/>
</dbReference>
<dbReference type="InterPro" id="IPR036505">
    <property type="entry name" value="Amidase/PGRP_sf"/>
</dbReference>
<accession>A0AAP6G9C7</accession>
<dbReference type="GO" id="GO:0009253">
    <property type="term" value="P:peptidoglycan catabolic process"/>
    <property type="evidence" value="ECO:0007669"/>
    <property type="project" value="InterPro"/>
</dbReference>
<evidence type="ECO:0000313" key="7">
    <source>
        <dbReference type="EMBL" id="MDX7921170.1"/>
    </source>
</evidence>
<dbReference type="CDD" id="cd06583">
    <property type="entry name" value="PGRP"/>
    <property type="match status" value="1"/>
</dbReference>
<dbReference type="FunFam" id="3.40.80.10:FF:000003">
    <property type="entry name" value="N-acetylmuramoyl-L-alanine amidase"/>
    <property type="match status" value="1"/>
</dbReference>
<feature type="domain" description="N-acetylmuramoyl-L-alanine amidase" evidence="6">
    <location>
        <begin position="54"/>
        <end position="205"/>
    </location>
</feature>
<dbReference type="Pfam" id="PF01471">
    <property type="entry name" value="PG_binding_1"/>
    <property type="match status" value="1"/>
</dbReference>